<gene>
    <name evidence="2" type="ORF">PHYSODRAFT_526133</name>
</gene>
<sequence length="288" mass="31648">MQLRAKWGIHHEDLERIVDGQISAGSFGSVARGLWFGAPVALKRLHKFDLDQCQALLVETNLWYGLRHPHIARLFGACTGGYQLLVSELVGGGRLDKYLTTGLGVEATWGLLQDAAIGLQGLHLHGVVHADLKCDNILVSGDGRAKLIDFGLSCLHTVDGGKCQGAERWKAPECLKGKGPTFASDVFSFGMCIVQAVSGKLPWGLTMPNSVVRYHVVRAQLPTKPDALTPVQWELVKRMCRFEPDDRLDLDFVVKVLGYFAKRAPYVDDRTAQEILATWESESQAATP</sequence>
<dbReference type="PROSITE" id="PS00108">
    <property type="entry name" value="PROTEIN_KINASE_ST"/>
    <property type="match status" value="1"/>
</dbReference>
<dbReference type="KEGG" id="psoj:PHYSODRAFT_526133"/>
<dbReference type="InterPro" id="IPR000719">
    <property type="entry name" value="Prot_kinase_dom"/>
</dbReference>
<dbReference type="AlphaFoldDB" id="G5A7J1"/>
<dbReference type="PANTHER" id="PTHR44329">
    <property type="entry name" value="SERINE/THREONINE-PROTEIN KINASE TNNI3K-RELATED"/>
    <property type="match status" value="1"/>
</dbReference>
<dbReference type="Proteomes" id="UP000002640">
    <property type="component" value="Unassembled WGS sequence"/>
</dbReference>
<feature type="domain" description="Protein kinase" evidence="1">
    <location>
        <begin position="16"/>
        <end position="260"/>
    </location>
</feature>
<dbReference type="STRING" id="1094619.G5A7J1"/>
<dbReference type="SUPFAM" id="SSF56112">
    <property type="entry name" value="Protein kinase-like (PK-like)"/>
    <property type="match status" value="1"/>
</dbReference>
<dbReference type="OMA" id="ILATWES"/>
<dbReference type="EMBL" id="JH159161">
    <property type="protein sequence ID" value="EGZ08568.1"/>
    <property type="molecule type" value="Genomic_DNA"/>
</dbReference>
<dbReference type="PROSITE" id="PS50011">
    <property type="entry name" value="PROTEIN_KINASE_DOM"/>
    <property type="match status" value="1"/>
</dbReference>
<dbReference type="SMART" id="SM00220">
    <property type="entry name" value="S_TKc"/>
    <property type="match status" value="1"/>
</dbReference>
<reference evidence="2 3" key="1">
    <citation type="journal article" date="2006" name="Science">
        <title>Phytophthora genome sequences uncover evolutionary origins and mechanisms of pathogenesis.</title>
        <authorList>
            <person name="Tyler B.M."/>
            <person name="Tripathy S."/>
            <person name="Zhang X."/>
            <person name="Dehal P."/>
            <person name="Jiang R.H."/>
            <person name="Aerts A."/>
            <person name="Arredondo F.D."/>
            <person name="Baxter L."/>
            <person name="Bensasson D."/>
            <person name="Beynon J.L."/>
            <person name="Chapman J."/>
            <person name="Damasceno C.M."/>
            <person name="Dorrance A.E."/>
            <person name="Dou D."/>
            <person name="Dickerman A.W."/>
            <person name="Dubchak I.L."/>
            <person name="Garbelotto M."/>
            <person name="Gijzen M."/>
            <person name="Gordon S.G."/>
            <person name="Govers F."/>
            <person name="Grunwald N.J."/>
            <person name="Huang W."/>
            <person name="Ivors K.L."/>
            <person name="Jones R.W."/>
            <person name="Kamoun S."/>
            <person name="Krampis K."/>
            <person name="Lamour K.H."/>
            <person name="Lee M.K."/>
            <person name="McDonald W.H."/>
            <person name="Medina M."/>
            <person name="Meijer H.J."/>
            <person name="Nordberg E.K."/>
            <person name="Maclean D.J."/>
            <person name="Ospina-Giraldo M.D."/>
            <person name="Morris P.F."/>
            <person name="Phuntumart V."/>
            <person name="Putnam N.H."/>
            <person name="Rash S."/>
            <person name="Rose J.K."/>
            <person name="Sakihama Y."/>
            <person name="Salamov A.A."/>
            <person name="Savidor A."/>
            <person name="Scheuring C.F."/>
            <person name="Smith B.M."/>
            <person name="Sobral B.W."/>
            <person name="Terry A."/>
            <person name="Torto-Alalibo T.A."/>
            <person name="Win J."/>
            <person name="Xu Z."/>
            <person name="Zhang H."/>
            <person name="Grigoriev I.V."/>
            <person name="Rokhsar D.S."/>
            <person name="Boore J.L."/>
        </authorList>
    </citation>
    <scope>NUCLEOTIDE SEQUENCE [LARGE SCALE GENOMIC DNA]</scope>
    <source>
        <strain evidence="2 3">P6497</strain>
    </source>
</reference>
<keyword evidence="3" id="KW-1185">Reference proteome</keyword>
<dbReference type="PIRSF" id="PIRSF000654">
    <property type="entry name" value="Integrin-linked_kinase"/>
    <property type="match status" value="1"/>
</dbReference>
<dbReference type="Gene3D" id="1.10.510.10">
    <property type="entry name" value="Transferase(Phosphotransferase) domain 1"/>
    <property type="match status" value="1"/>
</dbReference>
<dbReference type="InParanoid" id="G5A7J1"/>
<name>G5A7J1_PHYSP</name>
<organism evidence="2 3">
    <name type="scientific">Phytophthora sojae (strain P6497)</name>
    <name type="common">Soybean stem and root rot agent</name>
    <name type="synonym">Phytophthora megasperma f. sp. glycines</name>
    <dbReference type="NCBI Taxonomy" id="1094619"/>
    <lineage>
        <taxon>Eukaryota</taxon>
        <taxon>Sar</taxon>
        <taxon>Stramenopiles</taxon>
        <taxon>Oomycota</taxon>
        <taxon>Peronosporomycetes</taxon>
        <taxon>Peronosporales</taxon>
        <taxon>Peronosporaceae</taxon>
        <taxon>Phytophthora</taxon>
    </lineage>
</organism>
<accession>G5A7J1</accession>
<dbReference type="InterPro" id="IPR011009">
    <property type="entry name" value="Kinase-like_dom_sf"/>
</dbReference>
<dbReference type="Pfam" id="PF07714">
    <property type="entry name" value="PK_Tyr_Ser-Thr"/>
    <property type="match status" value="1"/>
</dbReference>
<dbReference type="GO" id="GO:0005524">
    <property type="term" value="F:ATP binding"/>
    <property type="evidence" value="ECO:0007669"/>
    <property type="project" value="InterPro"/>
</dbReference>
<dbReference type="GO" id="GO:0004674">
    <property type="term" value="F:protein serine/threonine kinase activity"/>
    <property type="evidence" value="ECO:0007669"/>
    <property type="project" value="TreeGrafter"/>
</dbReference>
<evidence type="ECO:0000259" key="1">
    <source>
        <dbReference type="PROSITE" id="PS50011"/>
    </source>
</evidence>
<dbReference type="RefSeq" id="XP_009536740.1">
    <property type="nucleotide sequence ID" value="XM_009538445.1"/>
</dbReference>
<protein>
    <recommendedName>
        <fullName evidence="1">Protein kinase domain-containing protein</fullName>
    </recommendedName>
</protein>
<dbReference type="GeneID" id="20660968"/>
<evidence type="ECO:0000313" key="3">
    <source>
        <dbReference type="Proteomes" id="UP000002640"/>
    </source>
</evidence>
<dbReference type="InterPro" id="IPR008271">
    <property type="entry name" value="Ser/Thr_kinase_AS"/>
</dbReference>
<dbReference type="InterPro" id="IPR051681">
    <property type="entry name" value="Ser/Thr_Kinases-Pseudokinases"/>
</dbReference>
<evidence type="ECO:0000313" key="2">
    <source>
        <dbReference type="EMBL" id="EGZ08568.1"/>
    </source>
</evidence>
<dbReference type="SMR" id="G5A7J1"/>
<proteinExistence type="predicted"/>
<dbReference type="PANTHER" id="PTHR44329:SF214">
    <property type="entry name" value="PROTEIN KINASE DOMAIN-CONTAINING PROTEIN"/>
    <property type="match status" value="1"/>
</dbReference>
<dbReference type="Gene3D" id="3.30.200.20">
    <property type="entry name" value="Phosphorylase Kinase, domain 1"/>
    <property type="match status" value="1"/>
</dbReference>
<dbReference type="InterPro" id="IPR001245">
    <property type="entry name" value="Ser-Thr/Tyr_kinase_cat_dom"/>
</dbReference>